<comment type="caution">
    <text evidence="1">The sequence shown here is derived from an EMBL/GenBank/DDBJ whole genome shotgun (WGS) entry which is preliminary data.</text>
</comment>
<reference evidence="1 2" key="1">
    <citation type="submission" date="2024-09" db="EMBL/GenBank/DDBJ databases">
        <authorList>
            <person name="Sun Q."/>
            <person name="Mori K."/>
        </authorList>
    </citation>
    <scope>NUCLEOTIDE SEQUENCE [LARGE SCALE GENOMIC DNA]</scope>
    <source>
        <strain evidence="1 2">JCM 3307</strain>
    </source>
</reference>
<dbReference type="RefSeq" id="WP_223103026.1">
    <property type="nucleotide sequence ID" value="NZ_CP061913.1"/>
</dbReference>
<accession>A0ABV5M1S9</accession>
<keyword evidence="2" id="KW-1185">Reference proteome</keyword>
<dbReference type="EMBL" id="JBHMCA010000018">
    <property type="protein sequence ID" value="MFB9442713.1"/>
    <property type="molecule type" value="Genomic_DNA"/>
</dbReference>
<evidence type="ECO:0000313" key="2">
    <source>
        <dbReference type="Proteomes" id="UP001589608"/>
    </source>
</evidence>
<proteinExistence type="predicted"/>
<dbReference type="Proteomes" id="UP001589608">
    <property type="component" value="Unassembled WGS sequence"/>
</dbReference>
<name>A0ABV5M1S9_9ACTN</name>
<dbReference type="InterPro" id="IPR036409">
    <property type="entry name" value="Aldolase_II/adducin_N_sf"/>
</dbReference>
<gene>
    <name evidence="1" type="ORF">ACFFTR_06395</name>
</gene>
<protein>
    <submittedName>
        <fullName evidence="1">Uncharacterized protein</fullName>
    </submittedName>
</protein>
<organism evidence="1 2">
    <name type="scientific">Dactylosporangium vinaceum</name>
    <dbReference type="NCBI Taxonomy" id="53362"/>
    <lineage>
        <taxon>Bacteria</taxon>
        <taxon>Bacillati</taxon>
        <taxon>Actinomycetota</taxon>
        <taxon>Actinomycetes</taxon>
        <taxon>Micromonosporales</taxon>
        <taxon>Micromonosporaceae</taxon>
        <taxon>Dactylosporangium</taxon>
    </lineage>
</organism>
<evidence type="ECO:0000313" key="1">
    <source>
        <dbReference type="EMBL" id="MFB9442713.1"/>
    </source>
</evidence>
<dbReference type="SUPFAM" id="SSF53639">
    <property type="entry name" value="AraD/HMP-PK domain-like"/>
    <property type="match status" value="1"/>
</dbReference>
<sequence length="367" mass="41654">MVTAALTSGNLQAADYCHKRRPADVRCFYVINPRSPHGDWALREIVRPAFRALRAEYGLSAEALPYGEVPAARPGLITYVVYGPTDPLLMTGDEKAYLAALSAAGVRTNVVSAYELTADGADRPGYERAATVVPDLCDELDVNAIYPDEVDRRRNIRTNTWQDLYTNVIGETIRLKYTPARSLEPGDLAVRHRLGAEHAWEIAELARLHREHRLWQRKPWTDGSVVFTHDGYWYVSQTVTDKTAMSTADFDLVTSYDEGRQALTYTGPRLPSSDAPEYLMLSSLLSMHGRRPRLIVHFHHRELTRGHRYRELVTAATVECGRFAAGRQLFAELRGRRSDWVIIREHGMVWIGDSTGEFERFCHRVLR</sequence>